<dbReference type="Pfam" id="PF13624">
    <property type="entry name" value="SurA_N_3"/>
    <property type="match status" value="1"/>
</dbReference>
<evidence type="ECO:0000256" key="12">
    <source>
        <dbReference type="ARBA" id="ARBA00040743"/>
    </source>
</evidence>
<evidence type="ECO:0000256" key="5">
    <source>
        <dbReference type="ARBA" id="ARBA00022692"/>
    </source>
</evidence>
<dbReference type="AlphaFoldDB" id="A0A5J6MYS2"/>
<reference evidence="17 18" key="1">
    <citation type="submission" date="2019-08" db="EMBL/GenBank/DDBJ databases">
        <title>Hyperibacter terrae gen. nov., sp. nov. and Hyperibacter viscosus sp. nov., two new members in the family Rhodospirillaceae isolated from the rhizosphere of Hypericum perforatum.</title>
        <authorList>
            <person name="Noviana Z."/>
        </authorList>
    </citation>
    <scope>NUCLEOTIDE SEQUENCE [LARGE SCALE GENOMIC DNA]</scope>
    <source>
        <strain evidence="17 18">R5959</strain>
    </source>
</reference>
<sequence length="628" mass="67874">MLIALRSKAATWVVKILFVFLILTFGVWGVGDMLRQRVQAPDMAEVGDVKITGQELRTEFDRQMRQYRQVFGENFDNEQAKKLGLLDRTLANIVARNLFDIYAQKLGLTASEAQIREQIKKDRLFQNSVGEFDLGRFAAFLQQIQSSEAAYVEQVRHEMMRQSVADAVAVGAVAPKALVERLYRYRNETRVAETFLVTDNAMPEPADPTDDDLKAFHDAHQELFQAPEYRSLLLVHMTPDQFAAGLTVPDDKLQAAYQERSKEFDQPERREVEQMVFSDEAKAKEAVDKLAAGADFAQVAQDMTGAAPVPLGKIEKSGFVTDLQPLTDAAFATDAGQTAGPIQTPLGWHVIHVLSIEPEQKSTFEEARPQLQQELVKELAINKMIDTANQLDDAMAGGASLDDAAKELGLPVAKIDQVDAQGLGPDGKAIPEVAGNQLVQGLAFSTEVGTTSSLTEDPNGGYVIVRVDGSTPPATRPLKQVHAQVAAAWKSAERDKAAAARAGELAGKLGLGGDIQAIAAEVQATVATSKPVTRSGTDADAHVTQELAGKLFTLQPGQTATVAVDGGQVVARLKTVNDANPTTDSAGVDALQKQLDGAYQGDVAEEFGEALRREIGVTIHQSAVDAMF</sequence>
<dbReference type="InterPro" id="IPR027304">
    <property type="entry name" value="Trigger_fact/SurA_dom_sf"/>
</dbReference>
<dbReference type="Gene3D" id="1.10.4030.10">
    <property type="entry name" value="Porin chaperone SurA, peptide-binding domain"/>
    <property type="match status" value="1"/>
</dbReference>
<evidence type="ECO:0000256" key="14">
    <source>
        <dbReference type="PROSITE-ProRule" id="PRU00278"/>
    </source>
</evidence>
<dbReference type="PROSITE" id="PS50198">
    <property type="entry name" value="PPIC_PPIASE_2"/>
    <property type="match status" value="1"/>
</dbReference>
<evidence type="ECO:0000313" key="18">
    <source>
        <dbReference type="Proteomes" id="UP000325797"/>
    </source>
</evidence>
<dbReference type="OrthoDB" id="9768393at2"/>
<comment type="similarity">
    <text evidence="11">Belongs to the PpiD chaperone family.</text>
</comment>
<evidence type="ECO:0000256" key="8">
    <source>
        <dbReference type="ARBA" id="ARBA00023186"/>
    </source>
</evidence>
<keyword evidence="5 15" id="KW-0812">Transmembrane</keyword>
<dbReference type="Pfam" id="PF13145">
    <property type="entry name" value="Rotamase_2"/>
    <property type="match status" value="2"/>
</dbReference>
<dbReference type="SUPFAM" id="SSF54534">
    <property type="entry name" value="FKBP-like"/>
    <property type="match status" value="1"/>
</dbReference>
<keyword evidence="14 17" id="KW-0413">Isomerase</keyword>
<evidence type="ECO:0000313" key="17">
    <source>
        <dbReference type="EMBL" id="QEX22304.1"/>
    </source>
</evidence>
<evidence type="ECO:0000256" key="3">
    <source>
        <dbReference type="ARBA" id="ARBA00022475"/>
    </source>
</evidence>
<dbReference type="GO" id="GO:0005886">
    <property type="term" value="C:plasma membrane"/>
    <property type="evidence" value="ECO:0007669"/>
    <property type="project" value="UniProtKB-SubCell"/>
</dbReference>
<evidence type="ECO:0000259" key="16">
    <source>
        <dbReference type="PROSITE" id="PS50198"/>
    </source>
</evidence>
<keyword evidence="4" id="KW-0997">Cell inner membrane</keyword>
<evidence type="ECO:0000256" key="9">
    <source>
        <dbReference type="ARBA" id="ARBA00030642"/>
    </source>
</evidence>
<keyword evidence="14" id="KW-0697">Rotamase</keyword>
<evidence type="ECO:0000256" key="13">
    <source>
        <dbReference type="ARBA" id="ARBA00042775"/>
    </source>
</evidence>
<feature type="transmembrane region" description="Helical" evidence="15">
    <location>
        <begin position="12"/>
        <end position="31"/>
    </location>
</feature>
<evidence type="ECO:0000256" key="4">
    <source>
        <dbReference type="ARBA" id="ARBA00022519"/>
    </source>
</evidence>
<dbReference type="InterPro" id="IPR000297">
    <property type="entry name" value="PPIase_PpiC"/>
</dbReference>
<feature type="domain" description="PpiC" evidence="16">
    <location>
        <begin position="267"/>
        <end position="355"/>
    </location>
</feature>
<evidence type="ECO:0000256" key="2">
    <source>
        <dbReference type="ARBA" id="ARBA00018370"/>
    </source>
</evidence>
<accession>A0A5J6MYS2</accession>
<gene>
    <name evidence="17" type="ORF">FRZ61_22340</name>
</gene>
<dbReference type="KEGG" id="hadh:FRZ61_22340"/>
<dbReference type="RefSeq" id="WP_151117544.1">
    <property type="nucleotide sequence ID" value="NZ_CP042582.1"/>
</dbReference>
<keyword evidence="6 15" id="KW-1133">Transmembrane helix</keyword>
<dbReference type="InterPro" id="IPR052029">
    <property type="entry name" value="PpiD_chaperone"/>
</dbReference>
<dbReference type="SUPFAM" id="SSF109998">
    <property type="entry name" value="Triger factor/SurA peptide-binding domain-like"/>
    <property type="match status" value="1"/>
</dbReference>
<proteinExistence type="inferred from homology"/>
<protein>
    <recommendedName>
        <fullName evidence="2">Parvulin-like PPIase</fullName>
    </recommendedName>
    <alternativeName>
        <fullName evidence="9">Peptidyl-prolyl cis-trans isomerase plp</fullName>
    </alternativeName>
    <alternativeName>
        <fullName evidence="12">Periplasmic chaperone PpiD</fullName>
    </alternativeName>
    <alternativeName>
        <fullName evidence="13">Periplasmic folding chaperone</fullName>
    </alternativeName>
    <alternativeName>
        <fullName evidence="10">Rotamase plp</fullName>
    </alternativeName>
</protein>
<dbReference type="GO" id="GO:0003755">
    <property type="term" value="F:peptidyl-prolyl cis-trans isomerase activity"/>
    <property type="evidence" value="ECO:0007669"/>
    <property type="project" value="UniProtKB-KW"/>
</dbReference>
<dbReference type="PANTHER" id="PTHR47529:SF1">
    <property type="entry name" value="PERIPLASMIC CHAPERONE PPID"/>
    <property type="match status" value="1"/>
</dbReference>
<dbReference type="Proteomes" id="UP000325797">
    <property type="component" value="Chromosome"/>
</dbReference>
<evidence type="ECO:0000256" key="15">
    <source>
        <dbReference type="SAM" id="Phobius"/>
    </source>
</evidence>
<keyword evidence="8" id="KW-0143">Chaperone</keyword>
<dbReference type="PANTHER" id="PTHR47529">
    <property type="entry name" value="PEPTIDYL-PROLYL CIS-TRANS ISOMERASE D"/>
    <property type="match status" value="1"/>
</dbReference>
<dbReference type="Gene3D" id="3.10.50.40">
    <property type="match status" value="1"/>
</dbReference>
<name>A0A5J6MYS2_9PROT</name>
<keyword evidence="18" id="KW-1185">Reference proteome</keyword>
<dbReference type="InterPro" id="IPR046357">
    <property type="entry name" value="PPIase_dom_sf"/>
</dbReference>
<evidence type="ECO:0000256" key="6">
    <source>
        <dbReference type="ARBA" id="ARBA00022989"/>
    </source>
</evidence>
<organism evidence="17 18">
    <name type="scientific">Hypericibacter adhaerens</name>
    <dbReference type="NCBI Taxonomy" id="2602016"/>
    <lineage>
        <taxon>Bacteria</taxon>
        <taxon>Pseudomonadati</taxon>
        <taxon>Pseudomonadota</taxon>
        <taxon>Alphaproteobacteria</taxon>
        <taxon>Rhodospirillales</taxon>
        <taxon>Dongiaceae</taxon>
        <taxon>Hypericibacter</taxon>
    </lineage>
</organism>
<dbReference type="EMBL" id="CP042582">
    <property type="protein sequence ID" value="QEX22304.1"/>
    <property type="molecule type" value="Genomic_DNA"/>
</dbReference>
<keyword evidence="7 15" id="KW-0472">Membrane</keyword>
<evidence type="ECO:0000256" key="10">
    <source>
        <dbReference type="ARBA" id="ARBA00031484"/>
    </source>
</evidence>
<evidence type="ECO:0000256" key="1">
    <source>
        <dbReference type="ARBA" id="ARBA00004382"/>
    </source>
</evidence>
<comment type="subcellular location">
    <subcellularLocation>
        <location evidence="1">Cell inner membrane</location>
        <topology evidence="1">Single-pass type II membrane protein</topology>
        <orientation evidence="1">Periplasmic side</orientation>
    </subcellularLocation>
</comment>
<keyword evidence="3" id="KW-1003">Cell membrane</keyword>
<evidence type="ECO:0000256" key="11">
    <source>
        <dbReference type="ARBA" id="ARBA00038408"/>
    </source>
</evidence>
<evidence type="ECO:0000256" key="7">
    <source>
        <dbReference type="ARBA" id="ARBA00023136"/>
    </source>
</evidence>